<name>A0AAD2DBT5_EUPCR</name>
<dbReference type="EMBL" id="CAMPGE010029447">
    <property type="protein sequence ID" value="CAI2386918.1"/>
    <property type="molecule type" value="Genomic_DNA"/>
</dbReference>
<dbReference type="PANTHER" id="PTHR46210:SF1">
    <property type="entry name" value="FHA DOMAIN-CONTAINING PROTEIN"/>
    <property type="match status" value="1"/>
</dbReference>
<dbReference type="SUPFAM" id="SSF57850">
    <property type="entry name" value="RING/U-box"/>
    <property type="match status" value="1"/>
</dbReference>
<feature type="region of interest" description="Disordered" evidence="4">
    <location>
        <begin position="728"/>
        <end position="749"/>
    </location>
</feature>
<comment type="caution">
    <text evidence="7">The sequence shown here is derived from an EMBL/GenBank/DDBJ whole genome shotgun (WGS) entry which is preliminary data.</text>
</comment>
<feature type="region of interest" description="Disordered" evidence="4">
    <location>
        <begin position="685"/>
        <end position="713"/>
    </location>
</feature>
<organism evidence="7 8">
    <name type="scientific">Euplotes crassus</name>
    <dbReference type="NCBI Taxonomy" id="5936"/>
    <lineage>
        <taxon>Eukaryota</taxon>
        <taxon>Sar</taxon>
        <taxon>Alveolata</taxon>
        <taxon>Ciliophora</taxon>
        <taxon>Intramacronucleata</taxon>
        <taxon>Spirotrichea</taxon>
        <taxon>Hypotrichia</taxon>
        <taxon>Euplotida</taxon>
        <taxon>Euplotidae</taxon>
        <taxon>Moneuplotes</taxon>
    </lineage>
</organism>
<keyword evidence="3" id="KW-0862">Zinc</keyword>
<evidence type="ECO:0000313" key="8">
    <source>
        <dbReference type="Proteomes" id="UP001295684"/>
    </source>
</evidence>
<dbReference type="InterPro" id="IPR011016">
    <property type="entry name" value="Znf_RING-CH"/>
</dbReference>
<dbReference type="PROSITE" id="PS51292">
    <property type="entry name" value="ZF_RING_CH"/>
    <property type="match status" value="1"/>
</dbReference>
<feature type="domain" description="FHA" evidence="5">
    <location>
        <begin position="365"/>
        <end position="409"/>
    </location>
</feature>
<dbReference type="SMART" id="SM00744">
    <property type="entry name" value="RINGv"/>
    <property type="match status" value="1"/>
</dbReference>
<dbReference type="Pfam" id="PF00498">
    <property type="entry name" value="FHA"/>
    <property type="match status" value="1"/>
</dbReference>
<reference evidence="7" key="1">
    <citation type="submission" date="2023-07" db="EMBL/GenBank/DDBJ databases">
        <authorList>
            <consortium name="AG Swart"/>
            <person name="Singh M."/>
            <person name="Singh A."/>
            <person name="Seah K."/>
            <person name="Emmerich C."/>
        </authorList>
    </citation>
    <scope>NUCLEOTIDE SEQUENCE</scope>
    <source>
        <strain evidence="7">DP1</strain>
    </source>
</reference>
<dbReference type="InterPro" id="IPR013083">
    <property type="entry name" value="Znf_RING/FYVE/PHD"/>
</dbReference>
<evidence type="ECO:0000256" key="1">
    <source>
        <dbReference type="ARBA" id="ARBA00022723"/>
    </source>
</evidence>
<accession>A0AAD2DBT5</accession>
<sequence>MGCCLNTTSGKITDRPYYSLAVSVSCWSKETHGLYDYDSNSSGMQQLRITNTCAIVNQEETQVHNVPPRDAVMKGLKTLFITAFKNGKYWMFHPQDFNEEEKVQNPIDQVWISLRGATPAIFPGKFNKSLGYKLTDGDIIKFGRVRFRVKRIINCKRNKSSMGRMVKYDPQFDVSMNEMLVNKFTSRVSPQADQLSRSKSIESNSIAYGCIEEDTIQEKIAKIQQAKGQEDFDKIRKEAQCRICLGEEEDSDIEENPLISPCKCTGTLQYIHLDCLKKWLDSKIYSKLSEYTYSYNWKNLVCELCGVKFQDSYIINGKEIYVLNYLRPEHGCGMILESYTNTPHKTIHVLVSNKRNNPFNADIEYCVGRSNESAIRITDISVSRTHSSITFSNGSYYVRDEAAKFGTLLYLREPIPIPKKKNFALSVQFGRFMARLTPQNEEPKRNSKTNPGKESTYNEDSPYLPRTLLEFLEEQSVNLGLQNNPAKFDDLQKIKDKELMISQKENDDTSSISNLQQETSMKINNAHGTNMDTAHQLGMNQMITQVQRRNSDLHGSLDEVSHHIQEINLDNVSRSIHAPRRMNTSGINLLRRNEDEDRATSERLNPHSEMGTAMNNQITSPSPLTSNPGIQESARSSLRDRLGQGSDGPESGDLQTKKDITPARRNPSIRHTRARMMNLTLGNEEAKSDLSGRIEERKSEFDEESIGDNQWAIPDNNISRIQVFESFESYRRGSEGSDSLRHRDGRPEN</sequence>
<evidence type="ECO:0000256" key="3">
    <source>
        <dbReference type="ARBA" id="ARBA00022833"/>
    </source>
</evidence>
<keyword evidence="1" id="KW-0479">Metal-binding</keyword>
<gene>
    <name evidence="7" type="ORF">ECRASSUSDP1_LOCUS28544</name>
</gene>
<feature type="region of interest" description="Disordered" evidence="4">
    <location>
        <begin position="436"/>
        <end position="460"/>
    </location>
</feature>
<dbReference type="PROSITE" id="PS50006">
    <property type="entry name" value="FHA_DOMAIN"/>
    <property type="match status" value="1"/>
</dbReference>
<dbReference type="GO" id="GO:0008270">
    <property type="term" value="F:zinc ion binding"/>
    <property type="evidence" value="ECO:0007669"/>
    <property type="project" value="UniProtKB-KW"/>
</dbReference>
<feature type="domain" description="RING-CH-type" evidence="6">
    <location>
        <begin position="233"/>
        <end position="312"/>
    </location>
</feature>
<feature type="region of interest" description="Disordered" evidence="4">
    <location>
        <begin position="583"/>
        <end position="673"/>
    </location>
</feature>
<dbReference type="Gene3D" id="3.30.40.10">
    <property type="entry name" value="Zinc/RING finger domain, C3HC4 (zinc finger)"/>
    <property type="match status" value="1"/>
</dbReference>
<evidence type="ECO:0000256" key="2">
    <source>
        <dbReference type="ARBA" id="ARBA00022771"/>
    </source>
</evidence>
<evidence type="ECO:0000259" key="6">
    <source>
        <dbReference type="PROSITE" id="PS51292"/>
    </source>
</evidence>
<dbReference type="PANTHER" id="PTHR46210">
    <property type="entry name" value="FHA DOMAIN-CONTAINING PROTEIN"/>
    <property type="match status" value="1"/>
</dbReference>
<dbReference type="Pfam" id="PF12906">
    <property type="entry name" value="RINGv"/>
    <property type="match status" value="1"/>
</dbReference>
<dbReference type="SUPFAM" id="SSF49879">
    <property type="entry name" value="SMAD/FHA domain"/>
    <property type="match status" value="1"/>
</dbReference>
<dbReference type="Gene3D" id="2.60.200.20">
    <property type="match status" value="1"/>
</dbReference>
<protein>
    <submittedName>
        <fullName evidence="7">Uncharacterized protein</fullName>
    </submittedName>
</protein>
<dbReference type="AlphaFoldDB" id="A0AAD2DBT5"/>
<evidence type="ECO:0000256" key="4">
    <source>
        <dbReference type="SAM" id="MobiDB-lite"/>
    </source>
</evidence>
<feature type="compositionally biased region" description="Basic and acidic residues" evidence="4">
    <location>
        <begin position="591"/>
        <end position="606"/>
    </location>
</feature>
<keyword evidence="8" id="KW-1185">Reference proteome</keyword>
<evidence type="ECO:0000259" key="5">
    <source>
        <dbReference type="PROSITE" id="PS50006"/>
    </source>
</evidence>
<feature type="compositionally biased region" description="Polar residues" evidence="4">
    <location>
        <begin position="613"/>
        <end position="636"/>
    </location>
</feature>
<keyword evidence="2" id="KW-0863">Zinc-finger</keyword>
<proteinExistence type="predicted"/>
<feature type="compositionally biased region" description="Basic and acidic residues" evidence="4">
    <location>
        <begin position="685"/>
        <end position="700"/>
    </location>
</feature>
<evidence type="ECO:0000313" key="7">
    <source>
        <dbReference type="EMBL" id="CAI2386918.1"/>
    </source>
</evidence>
<feature type="compositionally biased region" description="Polar residues" evidence="4">
    <location>
        <begin position="448"/>
        <end position="459"/>
    </location>
</feature>
<dbReference type="InterPro" id="IPR000253">
    <property type="entry name" value="FHA_dom"/>
</dbReference>
<dbReference type="CDD" id="cd16495">
    <property type="entry name" value="RING_CH-C4HC3_MARCH"/>
    <property type="match status" value="1"/>
</dbReference>
<dbReference type="InterPro" id="IPR008984">
    <property type="entry name" value="SMAD_FHA_dom_sf"/>
</dbReference>
<dbReference type="Proteomes" id="UP001295684">
    <property type="component" value="Unassembled WGS sequence"/>
</dbReference>